<comment type="caution">
    <text evidence="1">The sequence shown here is derived from an EMBL/GenBank/DDBJ whole genome shotgun (WGS) entry which is preliminary data.</text>
</comment>
<keyword evidence="2" id="KW-1185">Reference proteome</keyword>
<accession>A0A3M7R966</accession>
<organism evidence="1 2">
    <name type="scientific">Brachionus plicatilis</name>
    <name type="common">Marine rotifer</name>
    <name type="synonym">Brachionus muelleri</name>
    <dbReference type="NCBI Taxonomy" id="10195"/>
    <lineage>
        <taxon>Eukaryota</taxon>
        <taxon>Metazoa</taxon>
        <taxon>Spiralia</taxon>
        <taxon>Gnathifera</taxon>
        <taxon>Rotifera</taxon>
        <taxon>Eurotatoria</taxon>
        <taxon>Monogononta</taxon>
        <taxon>Pseudotrocha</taxon>
        <taxon>Ploima</taxon>
        <taxon>Brachionidae</taxon>
        <taxon>Brachionus</taxon>
    </lineage>
</organism>
<evidence type="ECO:0000313" key="1">
    <source>
        <dbReference type="EMBL" id="RNA19768.1"/>
    </source>
</evidence>
<name>A0A3M7R966_BRAPC</name>
<protein>
    <submittedName>
        <fullName evidence="1">Uncharacterized protein</fullName>
    </submittedName>
</protein>
<dbReference type="EMBL" id="REGN01003980">
    <property type="protein sequence ID" value="RNA19768.1"/>
    <property type="molecule type" value="Genomic_DNA"/>
</dbReference>
<dbReference type="Proteomes" id="UP000276133">
    <property type="component" value="Unassembled WGS sequence"/>
</dbReference>
<proteinExistence type="predicted"/>
<sequence length="162" mass="19298">MARIFLYENKNHLTLIYSLSHLQNKVLTFRKKVIQFLLHFFLFYLSFCSEFHKTNYSLISSYPELGDSTVNIFFNVALKPNNLVLVHYKIVFSGLLKLKINDLQFSRSKQKKRERKFYVETNLIKKEQKKLFKFNEQLYVNEIKSKEHDSEGSDKQSTNPST</sequence>
<dbReference type="AlphaFoldDB" id="A0A3M7R966"/>
<gene>
    <name evidence="1" type="ORF">BpHYR1_012142</name>
</gene>
<evidence type="ECO:0000313" key="2">
    <source>
        <dbReference type="Proteomes" id="UP000276133"/>
    </source>
</evidence>
<reference evidence="1 2" key="1">
    <citation type="journal article" date="2018" name="Sci. Rep.">
        <title>Genomic signatures of local adaptation to the degree of environmental predictability in rotifers.</title>
        <authorList>
            <person name="Franch-Gras L."/>
            <person name="Hahn C."/>
            <person name="Garcia-Roger E.M."/>
            <person name="Carmona M.J."/>
            <person name="Serra M."/>
            <person name="Gomez A."/>
        </authorList>
    </citation>
    <scope>NUCLEOTIDE SEQUENCE [LARGE SCALE GENOMIC DNA]</scope>
    <source>
        <strain evidence="1">HYR1</strain>
    </source>
</reference>